<protein>
    <submittedName>
        <fullName evidence="1">Lamin Tail Domain</fullName>
    </submittedName>
</protein>
<dbReference type="RefSeq" id="WP_074225460.1">
    <property type="nucleotide sequence ID" value="NZ_FSRC01000002.1"/>
</dbReference>
<proteinExistence type="predicted"/>
<organism evidence="1 2">
    <name type="scientific">Algoriphagus halophilus</name>
    <dbReference type="NCBI Taxonomy" id="226505"/>
    <lineage>
        <taxon>Bacteria</taxon>
        <taxon>Pseudomonadati</taxon>
        <taxon>Bacteroidota</taxon>
        <taxon>Cytophagia</taxon>
        <taxon>Cytophagales</taxon>
        <taxon>Cyclobacteriaceae</taxon>
        <taxon>Algoriphagus</taxon>
    </lineage>
</organism>
<dbReference type="Proteomes" id="UP000185221">
    <property type="component" value="Unassembled WGS sequence"/>
</dbReference>
<keyword evidence="2" id="KW-1185">Reference proteome</keyword>
<evidence type="ECO:0000313" key="1">
    <source>
        <dbReference type="EMBL" id="SIN97574.1"/>
    </source>
</evidence>
<dbReference type="InterPro" id="IPR036415">
    <property type="entry name" value="Lamin_tail_dom_sf"/>
</dbReference>
<dbReference type="STRING" id="226505.SAMN05444394_2643"/>
<dbReference type="SUPFAM" id="SSF74853">
    <property type="entry name" value="Lamin A/C globular tail domain"/>
    <property type="match status" value="1"/>
</dbReference>
<dbReference type="AlphaFoldDB" id="A0A1N6FQN1"/>
<reference evidence="2" key="1">
    <citation type="submission" date="2016-11" db="EMBL/GenBank/DDBJ databases">
        <authorList>
            <person name="Varghese N."/>
            <person name="Submissions S."/>
        </authorList>
    </citation>
    <scope>NUCLEOTIDE SEQUENCE [LARGE SCALE GENOMIC DNA]</scope>
    <source>
        <strain evidence="2">DSM 15292</strain>
    </source>
</reference>
<sequence>MSEVHAQTQAFELDFNPVSFPSQFLPGWYGNEVRNSSSRIFQGKDHGVNQSHALAVQPISTFNGELIVRLSVSEFTAPKIQFLAKSSKNGNGSRAAEVYSSWSNSLNENFLTPQVLGSLVEFPNEEQEFRLFEIHIPDQFQGSDLLYFKLEVRYGTGAGTSARWFMDDFVFGDIAEDTVPPTVQMVRGFSENEIQMLFSEAIDPVFSIIQLNYKLDGQEPELVRLDNDSLAILTFSNPLAHGKEINLHISQIPELSVDTVYLSGPNTLKLELKSAATKSIEYGLNLSSILDCAGNGLETPIATVILPASPLGGDVVINELLFNPQSGRPKFVELYNRSSNYLEIGGLQLGNLDANGLPGQLKKISESGFIFPPQSYLAITTDTILLQQDFPKSSNGNFLQVSTLPSYPISGGTVVLLSEEQELLEEFSFDEEMHHPLLRDPKGVSLERISINVPSNLKSNWHSASGLEDYGTPGKKNSNSFTGEFESQLITISPEVFDPEGNNGNTLTVISYELDQPGWVGAFEIYDVGGRIAKVLDRNAILGNSGMYNWSGTDDSGRKVRPGYYVLLVELFDLQGEVIRFRKTMVVATQF</sequence>
<dbReference type="OrthoDB" id="9758406at2"/>
<gene>
    <name evidence="1" type="ORF">SAMN05444394_2643</name>
</gene>
<dbReference type="Gene3D" id="2.60.40.4070">
    <property type="match status" value="1"/>
</dbReference>
<evidence type="ECO:0000313" key="2">
    <source>
        <dbReference type="Proteomes" id="UP000185221"/>
    </source>
</evidence>
<accession>A0A1N6FQN1</accession>
<name>A0A1N6FQN1_9BACT</name>
<dbReference type="EMBL" id="FSRC01000002">
    <property type="protein sequence ID" value="SIN97574.1"/>
    <property type="molecule type" value="Genomic_DNA"/>
</dbReference>